<feature type="active site" description="Nucleophile; for GATase activity" evidence="8">
    <location>
        <position position="2"/>
    </location>
</feature>
<dbReference type="CDD" id="cd05008">
    <property type="entry name" value="SIS_GlmS_GlmD_1"/>
    <property type="match status" value="1"/>
</dbReference>
<comment type="subunit">
    <text evidence="8">Homodimer.</text>
</comment>
<gene>
    <name evidence="8 11" type="primary">glmS</name>
    <name evidence="11" type="ORF">CU041_16480</name>
</gene>
<dbReference type="InterPro" id="IPR029055">
    <property type="entry name" value="Ntn_hydrolases_N"/>
</dbReference>
<reference evidence="11 12" key="1">
    <citation type="submission" date="2017-11" db="EMBL/GenBank/DDBJ databases">
        <title>Biodiversity and function of Thalassospira species in the particle-attached aromatic-hydrocarbon-degrading consortia from the surface seawater of the China South Sea.</title>
        <authorList>
            <person name="Dong C."/>
            <person name="Liu R."/>
            <person name="Shao Z."/>
        </authorList>
    </citation>
    <scope>NUCLEOTIDE SEQUENCE [LARGE SCALE GENOMIC DNA]</scope>
    <source>
        <strain evidence="11 12">139Z-12</strain>
    </source>
</reference>
<dbReference type="InterPro" id="IPR046348">
    <property type="entry name" value="SIS_dom_sf"/>
</dbReference>
<dbReference type="InterPro" id="IPR001347">
    <property type="entry name" value="SIS_dom"/>
</dbReference>
<dbReference type="NCBIfam" id="NF001484">
    <property type="entry name" value="PRK00331.1"/>
    <property type="match status" value="1"/>
</dbReference>
<keyword evidence="4 8" id="KW-0032">Aminotransferase</keyword>
<accession>A0ABX4R6R8</accession>
<keyword evidence="6" id="KW-0677">Repeat</keyword>
<feature type="domain" description="SIS" evidence="10">
    <location>
        <begin position="283"/>
        <end position="422"/>
    </location>
</feature>
<evidence type="ECO:0000256" key="3">
    <source>
        <dbReference type="ARBA" id="ARBA00016090"/>
    </source>
</evidence>
<evidence type="ECO:0000256" key="4">
    <source>
        <dbReference type="ARBA" id="ARBA00022576"/>
    </source>
</evidence>
<keyword evidence="12" id="KW-1185">Reference proteome</keyword>
<dbReference type="InterPro" id="IPR005855">
    <property type="entry name" value="GFAT"/>
</dbReference>
<dbReference type="SUPFAM" id="SSF56235">
    <property type="entry name" value="N-terminal nucleophile aminohydrolases (Ntn hydrolases)"/>
    <property type="match status" value="1"/>
</dbReference>
<name>A0ABX4R6R8_9PROT</name>
<dbReference type="EMBL" id="PGTS01000006">
    <property type="protein sequence ID" value="PKR48294.1"/>
    <property type="molecule type" value="Genomic_DNA"/>
</dbReference>
<dbReference type="HAMAP" id="MF_00164">
    <property type="entry name" value="GlmS"/>
    <property type="match status" value="1"/>
</dbReference>
<dbReference type="PROSITE" id="PS51464">
    <property type="entry name" value="SIS"/>
    <property type="match status" value="2"/>
</dbReference>
<keyword evidence="8" id="KW-0963">Cytoplasm</keyword>
<dbReference type="PROSITE" id="PS51278">
    <property type="entry name" value="GATASE_TYPE_2"/>
    <property type="match status" value="1"/>
</dbReference>
<dbReference type="Proteomes" id="UP000233365">
    <property type="component" value="Unassembled WGS sequence"/>
</dbReference>
<organism evidence="11 12">
    <name type="scientific">Thalassospira povalilytica</name>
    <dbReference type="NCBI Taxonomy" id="732237"/>
    <lineage>
        <taxon>Bacteria</taxon>
        <taxon>Pseudomonadati</taxon>
        <taxon>Pseudomonadota</taxon>
        <taxon>Alphaproteobacteria</taxon>
        <taxon>Rhodospirillales</taxon>
        <taxon>Thalassospiraceae</taxon>
        <taxon>Thalassospira</taxon>
    </lineage>
</organism>
<evidence type="ECO:0000256" key="1">
    <source>
        <dbReference type="ARBA" id="ARBA00001031"/>
    </source>
</evidence>
<comment type="caution">
    <text evidence="11">The sequence shown here is derived from an EMBL/GenBank/DDBJ whole genome shotgun (WGS) entry which is preliminary data.</text>
</comment>
<feature type="domain" description="SIS" evidence="10">
    <location>
        <begin position="455"/>
        <end position="597"/>
    </location>
</feature>
<evidence type="ECO:0000256" key="7">
    <source>
        <dbReference type="ARBA" id="ARBA00022962"/>
    </source>
</evidence>
<dbReference type="Gene3D" id="3.60.20.10">
    <property type="entry name" value="Glutamine Phosphoribosylpyrophosphate, subunit 1, domain 1"/>
    <property type="match status" value="1"/>
</dbReference>
<feature type="active site" description="For Fru-6P isomerization activity" evidence="8">
    <location>
        <position position="602"/>
    </location>
</feature>
<comment type="function">
    <text evidence="8">Catalyzes the first step in hexosamine metabolism, converting fructose-6P into glucosamine-6P using glutamine as a nitrogen source.</text>
</comment>
<dbReference type="CDD" id="cd00714">
    <property type="entry name" value="GFAT"/>
    <property type="match status" value="1"/>
</dbReference>
<dbReference type="InterPro" id="IPR035490">
    <property type="entry name" value="GlmS/FrlB_SIS"/>
</dbReference>
<protein>
    <recommendedName>
        <fullName evidence="3 8">Glutamine--fructose-6-phosphate aminotransferase [isomerizing]</fullName>
        <ecNumber evidence="2 8">2.6.1.16</ecNumber>
    </recommendedName>
    <alternativeName>
        <fullName evidence="8">D-fructose-6-phosphate amidotransferase</fullName>
    </alternativeName>
    <alternativeName>
        <fullName evidence="8">GFAT</fullName>
    </alternativeName>
    <alternativeName>
        <fullName evidence="8">Glucosamine-6-phosphate synthase</fullName>
    </alternativeName>
    <alternativeName>
        <fullName evidence="8">Hexosephosphate aminotransferase</fullName>
    </alternativeName>
    <alternativeName>
        <fullName evidence="8">L-glutamine--D-fructose-6-phosphate amidotransferase</fullName>
    </alternativeName>
</protein>
<evidence type="ECO:0000259" key="9">
    <source>
        <dbReference type="PROSITE" id="PS51278"/>
    </source>
</evidence>
<dbReference type="EC" id="2.6.1.16" evidence="2 8"/>
<dbReference type="Pfam" id="PF01380">
    <property type="entry name" value="SIS"/>
    <property type="match status" value="2"/>
</dbReference>
<dbReference type="PANTHER" id="PTHR10937">
    <property type="entry name" value="GLUCOSAMINE--FRUCTOSE-6-PHOSPHATE AMINOTRANSFERASE, ISOMERIZING"/>
    <property type="match status" value="1"/>
</dbReference>
<keyword evidence="5 8" id="KW-0808">Transferase</keyword>
<comment type="catalytic activity">
    <reaction evidence="1 8">
        <text>D-fructose 6-phosphate + L-glutamine = D-glucosamine 6-phosphate + L-glutamate</text>
        <dbReference type="Rhea" id="RHEA:13237"/>
        <dbReference type="ChEBI" id="CHEBI:29985"/>
        <dbReference type="ChEBI" id="CHEBI:58359"/>
        <dbReference type="ChEBI" id="CHEBI:58725"/>
        <dbReference type="ChEBI" id="CHEBI:61527"/>
        <dbReference type="EC" id="2.6.1.16"/>
    </reaction>
</comment>
<evidence type="ECO:0000256" key="6">
    <source>
        <dbReference type="ARBA" id="ARBA00022737"/>
    </source>
</evidence>
<sequence>MCGIIGIIGKDSVSERILEGLKRLEYRGYDSAGIATLVNGDIERRRAEGKLINLANRLEQSPLAGDVGIGHTRWATHGVPTENNAHPHTDGKVAVVHNGIIENYQDIKAELSAKGRVFATETDTEVVVHLVSDFLDQGKSPRDAVAATLHRIEGAFALVIMIAGHHDVIFGARRGTPLAVGLGEGEMYLGSDAMALSHLTNKLIYLEEGDWVEMTRDSVQVRDENDVDVTRETKLSAVSGAMMGKGNYNHFMQKEIFEQPAVIGDTLHAFINPATQTIKLPDMPFSFADATRLTIVACGTSFYAGLVAKHWIERYAGLGVDVDVASEFRYRCPPLPKGGVALFISQSGETLDTLAALRYAKSKGQKIVSIVNVPESTIARESDVVLLTYAGPEIGVASTKAFTTQLTVLACLAVTIGRENGTLAKDEEAAIVNALTEVPKHAAEVLHHDEALKKLALDIADARDVLYLGRGLGYPIAMEGALKLKEISYIHAEGYAAGEMKHGPIALIDQSVPIIVIAPSDELFEKTASNMQEAAARGGRVIFISDGPGLSKLGDMASATVELPKVADFVAPILYTIPVQMLAYHVAVHKGTDVDQPRNLAKSVTVE</sequence>
<dbReference type="Gene3D" id="3.40.50.10490">
    <property type="entry name" value="Glucose-6-phosphate isomerase like protein, domain 1"/>
    <property type="match status" value="2"/>
</dbReference>
<evidence type="ECO:0000256" key="2">
    <source>
        <dbReference type="ARBA" id="ARBA00012916"/>
    </source>
</evidence>
<dbReference type="PANTHER" id="PTHR10937:SF0">
    <property type="entry name" value="GLUTAMINE--FRUCTOSE-6-PHOSPHATE TRANSAMINASE (ISOMERIZING)"/>
    <property type="match status" value="1"/>
</dbReference>
<proteinExistence type="inferred from homology"/>
<evidence type="ECO:0000256" key="8">
    <source>
        <dbReference type="HAMAP-Rule" id="MF_00164"/>
    </source>
</evidence>
<dbReference type="SUPFAM" id="SSF53697">
    <property type="entry name" value="SIS domain"/>
    <property type="match status" value="1"/>
</dbReference>
<evidence type="ECO:0000313" key="12">
    <source>
        <dbReference type="Proteomes" id="UP000233365"/>
    </source>
</evidence>
<feature type="domain" description="Glutamine amidotransferase type-2" evidence="9">
    <location>
        <begin position="2"/>
        <end position="217"/>
    </location>
</feature>
<dbReference type="InterPro" id="IPR047084">
    <property type="entry name" value="GFAT_N"/>
</dbReference>
<dbReference type="InterPro" id="IPR017932">
    <property type="entry name" value="GATase_2_dom"/>
</dbReference>
<evidence type="ECO:0000256" key="5">
    <source>
        <dbReference type="ARBA" id="ARBA00022679"/>
    </source>
</evidence>
<evidence type="ECO:0000313" key="11">
    <source>
        <dbReference type="EMBL" id="PKR48294.1"/>
    </source>
</evidence>
<dbReference type="InterPro" id="IPR035466">
    <property type="entry name" value="GlmS/AgaS_SIS"/>
</dbReference>
<keyword evidence="7" id="KW-0315">Glutamine amidotransferase</keyword>
<dbReference type="CDD" id="cd05009">
    <property type="entry name" value="SIS_GlmS_GlmD_2"/>
    <property type="match status" value="1"/>
</dbReference>
<comment type="subcellular location">
    <subcellularLocation>
        <location evidence="8">Cytoplasm</location>
    </subcellularLocation>
</comment>
<dbReference type="RefSeq" id="WP_101247724.1">
    <property type="nucleotide sequence ID" value="NZ_JBLWWB010000030.1"/>
</dbReference>
<dbReference type="NCBIfam" id="TIGR01135">
    <property type="entry name" value="glmS"/>
    <property type="match status" value="1"/>
</dbReference>
<evidence type="ECO:0000259" key="10">
    <source>
        <dbReference type="PROSITE" id="PS51464"/>
    </source>
</evidence>
<feature type="initiator methionine" description="Removed" evidence="8">
    <location>
        <position position="1"/>
    </location>
</feature>
<dbReference type="Pfam" id="PF13522">
    <property type="entry name" value="GATase_6"/>
    <property type="match status" value="1"/>
</dbReference>